<feature type="compositionally biased region" description="Polar residues" evidence="1">
    <location>
        <begin position="9"/>
        <end position="20"/>
    </location>
</feature>
<dbReference type="Proteomes" id="UP001295444">
    <property type="component" value="Chromosome 01"/>
</dbReference>
<feature type="compositionally biased region" description="Basic and acidic residues" evidence="1">
    <location>
        <begin position="29"/>
        <end position="46"/>
    </location>
</feature>
<organism evidence="2 3">
    <name type="scientific">Pelobates cultripes</name>
    <name type="common">Western spadefoot toad</name>
    <dbReference type="NCBI Taxonomy" id="61616"/>
    <lineage>
        <taxon>Eukaryota</taxon>
        <taxon>Metazoa</taxon>
        <taxon>Chordata</taxon>
        <taxon>Craniata</taxon>
        <taxon>Vertebrata</taxon>
        <taxon>Euteleostomi</taxon>
        <taxon>Amphibia</taxon>
        <taxon>Batrachia</taxon>
        <taxon>Anura</taxon>
        <taxon>Pelobatoidea</taxon>
        <taxon>Pelobatidae</taxon>
        <taxon>Pelobates</taxon>
    </lineage>
</organism>
<reference evidence="2" key="1">
    <citation type="submission" date="2022-03" db="EMBL/GenBank/DDBJ databases">
        <authorList>
            <person name="Alioto T."/>
            <person name="Alioto T."/>
            <person name="Gomez Garrido J."/>
        </authorList>
    </citation>
    <scope>NUCLEOTIDE SEQUENCE</scope>
</reference>
<keyword evidence="3" id="KW-1185">Reference proteome</keyword>
<feature type="region of interest" description="Disordered" evidence="1">
    <location>
        <begin position="1"/>
        <end position="71"/>
    </location>
</feature>
<evidence type="ECO:0000256" key="1">
    <source>
        <dbReference type="SAM" id="MobiDB-lite"/>
    </source>
</evidence>
<evidence type="ECO:0000313" key="2">
    <source>
        <dbReference type="EMBL" id="CAH2220551.1"/>
    </source>
</evidence>
<sequence>MAAGEHTDGGTTILVSLSQSHLRHTPKPAQEKESVSKQLFDSEPKVQSKKVQRAQQTDHKIKQIKSVDTVQ</sequence>
<dbReference type="EMBL" id="OW240912">
    <property type="protein sequence ID" value="CAH2220551.1"/>
    <property type="molecule type" value="Genomic_DNA"/>
</dbReference>
<name>A0AAD1R0D5_PELCU</name>
<gene>
    <name evidence="2" type="ORF">PECUL_23A008930</name>
</gene>
<feature type="non-terminal residue" evidence="2">
    <location>
        <position position="71"/>
    </location>
</feature>
<dbReference type="AlphaFoldDB" id="A0AAD1R0D5"/>
<proteinExistence type="predicted"/>
<accession>A0AAD1R0D5</accession>
<evidence type="ECO:0000313" key="3">
    <source>
        <dbReference type="Proteomes" id="UP001295444"/>
    </source>
</evidence>
<protein>
    <submittedName>
        <fullName evidence="2">Uncharacterized protein</fullName>
    </submittedName>
</protein>